<reference evidence="1 2" key="1">
    <citation type="submission" date="2019-03" db="EMBL/GenBank/DDBJ databases">
        <title>Genomic analyses of the natural microbiome of Caenorhabditis elegans.</title>
        <authorList>
            <person name="Samuel B."/>
        </authorList>
    </citation>
    <scope>NUCLEOTIDE SEQUENCE [LARGE SCALE GENOMIC DNA]</scope>
    <source>
        <strain evidence="1 2">JUb89</strain>
    </source>
</reference>
<comment type="caution">
    <text evidence="1">The sequence shown here is derived from an EMBL/GenBank/DDBJ whole genome shotgun (WGS) entry which is preliminary data.</text>
</comment>
<name>A0A4R1XWR6_ACICA</name>
<dbReference type="OrthoDB" id="6692123at2"/>
<protein>
    <submittedName>
        <fullName evidence="1">Uncharacterized protein</fullName>
    </submittedName>
</protein>
<gene>
    <name evidence="1" type="ORF">EC844_11135</name>
</gene>
<evidence type="ECO:0000313" key="1">
    <source>
        <dbReference type="EMBL" id="TCM66745.1"/>
    </source>
</evidence>
<organism evidence="1 2">
    <name type="scientific">Acinetobacter calcoaceticus</name>
    <dbReference type="NCBI Taxonomy" id="471"/>
    <lineage>
        <taxon>Bacteria</taxon>
        <taxon>Pseudomonadati</taxon>
        <taxon>Pseudomonadota</taxon>
        <taxon>Gammaproteobacteria</taxon>
        <taxon>Moraxellales</taxon>
        <taxon>Moraxellaceae</taxon>
        <taxon>Acinetobacter</taxon>
        <taxon>Acinetobacter calcoaceticus/baumannii complex</taxon>
    </lineage>
</organism>
<sequence>MLLNRLLQLPNPAGNLDVLKQFSAHLMRYDISFADAPRLVQIATDQQLYYGNDREFFAMHYALYALGGLQYAEACPMILAQLNQINVHEDEWIDSYVCVFELMGEKAIPYLIQACSTVSLDNVFILTESLGKLVTQHPAYREKVLLAFDYLLARIELSPAPSHGLFSGEISLLMGWLDMKAIERIDVIRKLNRRHKFDQRYVGIIKDIEQELGIALRKPKKVKSFYSVKQ</sequence>
<dbReference type="EMBL" id="SLVJ01000011">
    <property type="protein sequence ID" value="TCM66745.1"/>
    <property type="molecule type" value="Genomic_DNA"/>
</dbReference>
<keyword evidence="2" id="KW-1185">Reference proteome</keyword>
<dbReference type="AlphaFoldDB" id="A0A4R1XWR6"/>
<accession>A0A4R1XWR6</accession>
<evidence type="ECO:0000313" key="2">
    <source>
        <dbReference type="Proteomes" id="UP000294963"/>
    </source>
</evidence>
<proteinExistence type="predicted"/>
<dbReference type="Proteomes" id="UP000294963">
    <property type="component" value="Unassembled WGS sequence"/>
</dbReference>